<sequence>MDNVDGHAKGVTSLLCEIKKTEQAEMRKGADCWFQFLRTALIVLQKLEVYIHWKSLDGIMEYLGHQKGLCNRFCLPMSQPAISAHGFSSPKGLNKELSLFF</sequence>
<evidence type="ECO:0000313" key="1">
    <source>
        <dbReference type="EMBL" id="KAJ7345429.1"/>
    </source>
</evidence>
<evidence type="ECO:0000313" key="2">
    <source>
        <dbReference type="Proteomes" id="UP001142489"/>
    </source>
</evidence>
<dbReference type="AlphaFoldDB" id="A0A9Q0YAM8"/>
<dbReference type="EMBL" id="JAPFRF010000001">
    <property type="protein sequence ID" value="KAJ7345429.1"/>
    <property type="molecule type" value="Genomic_DNA"/>
</dbReference>
<organism evidence="1 2">
    <name type="scientific">Phrynocephalus forsythii</name>
    <dbReference type="NCBI Taxonomy" id="171643"/>
    <lineage>
        <taxon>Eukaryota</taxon>
        <taxon>Metazoa</taxon>
        <taxon>Chordata</taxon>
        <taxon>Craniata</taxon>
        <taxon>Vertebrata</taxon>
        <taxon>Euteleostomi</taxon>
        <taxon>Lepidosauria</taxon>
        <taxon>Squamata</taxon>
        <taxon>Bifurcata</taxon>
        <taxon>Unidentata</taxon>
        <taxon>Episquamata</taxon>
        <taxon>Toxicofera</taxon>
        <taxon>Iguania</taxon>
        <taxon>Acrodonta</taxon>
        <taxon>Agamidae</taxon>
        <taxon>Agaminae</taxon>
        <taxon>Phrynocephalus</taxon>
    </lineage>
</organism>
<keyword evidence="2" id="KW-1185">Reference proteome</keyword>
<proteinExistence type="predicted"/>
<gene>
    <name evidence="1" type="ORF">JRQ81_001379</name>
</gene>
<reference evidence="1" key="1">
    <citation type="journal article" date="2023" name="DNA Res.">
        <title>Chromosome-level genome assembly of Phrynocephalus forsythii using third-generation DNA sequencing and Hi-C analysis.</title>
        <authorList>
            <person name="Qi Y."/>
            <person name="Zhao W."/>
            <person name="Zhao Y."/>
            <person name="Niu C."/>
            <person name="Cao S."/>
            <person name="Zhang Y."/>
        </authorList>
    </citation>
    <scope>NUCLEOTIDE SEQUENCE</scope>
    <source>
        <tissue evidence="1">Muscle</tissue>
    </source>
</reference>
<accession>A0A9Q0YAM8</accession>
<protein>
    <submittedName>
        <fullName evidence="1">Uncharacterized protein</fullName>
    </submittedName>
</protein>
<comment type="caution">
    <text evidence="1">The sequence shown here is derived from an EMBL/GenBank/DDBJ whole genome shotgun (WGS) entry which is preliminary data.</text>
</comment>
<name>A0A9Q0YAM8_9SAUR</name>
<dbReference type="Proteomes" id="UP001142489">
    <property type="component" value="Unassembled WGS sequence"/>
</dbReference>